<dbReference type="Proteomes" id="UP000768646">
    <property type="component" value="Unassembled WGS sequence"/>
</dbReference>
<organism evidence="1 2">
    <name type="scientific">Pneumocystis oryctolagi</name>
    <dbReference type="NCBI Taxonomy" id="42067"/>
    <lineage>
        <taxon>Eukaryota</taxon>
        <taxon>Fungi</taxon>
        <taxon>Dikarya</taxon>
        <taxon>Ascomycota</taxon>
        <taxon>Taphrinomycotina</taxon>
        <taxon>Pneumocystomycetes</taxon>
        <taxon>Pneumocystaceae</taxon>
        <taxon>Pneumocystis</taxon>
    </lineage>
</organism>
<evidence type="ECO:0000313" key="2">
    <source>
        <dbReference type="Proteomes" id="UP000768646"/>
    </source>
</evidence>
<comment type="caution">
    <text evidence="1">The sequence shown here is derived from an EMBL/GenBank/DDBJ whole genome shotgun (WGS) entry which is preliminary data.</text>
</comment>
<proteinExistence type="predicted"/>
<accession>A0ACB7C8I9</accession>
<dbReference type="EMBL" id="JABTEG010000013">
    <property type="protein sequence ID" value="KAG4303999.1"/>
    <property type="molecule type" value="Genomic_DNA"/>
</dbReference>
<sequence>MSVAVEEKRHFLNNERDVCELAISTKKTQEKEEIQDKEISTGNKEKKYRGTLLDLSDFPITDDSEAILQQVEFYFSDSNLPFDKFLWNTSQKNNGWVSIEVISNFKRMRRFRPIEAIVKALRTSKDLLEISEDGKYVRRKIPLIKPGEDEKTAYIKRSVYVKGFGEETKTSQIDIENFFKKYGKINVVRLRREDDGSFKGSVFCEFAELKFKEDFLKADPKPQYNGRNLLIMSKQEYIDMKSVNSKEKPKKKKTKFNAFKEMESNNKLHSNNNKRKRNDGQEKFQNKKDKNNKFDNQKKTEKCDQENIVLKTQETES</sequence>
<name>A0ACB7C8I9_9ASCO</name>
<gene>
    <name evidence="1" type="ORF">PORY_002652</name>
</gene>
<protein>
    <submittedName>
        <fullName evidence="1">Uncharacterized protein</fullName>
    </submittedName>
</protein>
<evidence type="ECO:0000313" key="1">
    <source>
        <dbReference type="EMBL" id="KAG4303999.1"/>
    </source>
</evidence>
<keyword evidence="2" id="KW-1185">Reference proteome</keyword>
<reference evidence="1 2" key="1">
    <citation type="journal article" date="2021" name="Commun. Biol.">
        <title>Genomic insights into the host specific adaptation of the Pneumocystis genus.</title>
        <authorList>
            <person name="Cisse O.H."/>
            <person name="Ma L."/>
            <person name="Dekker J.P."/>
            <person name="Khil P.P."/>
            <person name="Youn J.-H."/>
            <person name="Brenchley J.M."/>
            <person name="Blair R."/>
            <person name="Pahar B."/>
            <person name="Chabe M."/>
            <person name="Van Rompay K.K.A."/>
            <person name="Keesler R."/>
            <person name="Sukura A."/>
            <person name="Hirsch V."/>
            <person name="Kutty G."/>
            <person name="Liu Y."/>
            <person name="Peng L."/>
            <person name="Chen J."/>
            <person name="Song J."/>
            <person name="Weissenbacher-Lang C."/>
            <person name="Xu J."/>
            <person name="Upham N.S."/>
            <person name="Stajich J.E."/>
            <person name="Cuomo C.A."/>
            <person name="Cushion M.T."/>
            <person name="Kovacs J.A."/>
        </authorList>
    </citation>
    <scope>NUCLEOTIDE SEQUENCE [LARGE SCALE GENOMIC DNA]</scope>
    <source>
        <strain evidence="1 2">RABM</strain>
    </source>
</reference>